<feature type="transmembrane region" description="Helical" evidence="3">
    <location>
        <begin position="87"/>
        <end position="110"/>
    </location>
</feature>
<reference evidence="4 5" key="1">
    <citation type="submission" date="2019-02" db="EMBL/GenBank/DDBJ databases">
        <title>Deep-cultivation of Planctomycetes and their phenomic and genomic characterization uncovers novel biology.</title>
        <authorList>
            <person name="Wiegand S."/>
            <person name="Jogler M."/>
            <person name="Boedeker C."/>
            <person name="Pinto D."/>
            <person name="Vollmers J."/>
            <person name="Rivas-Marin E."/>
            <person name="Kohn T."/>
            <person name="Peeters S.H."/>
            <person name="Heuer A."/>
            <person name="Rast P."/>
            <person name="Oberbeckmann S."/>
            <person name="Bunk B."/>
            <person name="Jeske O."/>
            <person name="Meyerdierks A."/>
            <person name="Storesund J.E."/>
            <person name="Kallscheuer N."/>
            <person name="Luecker S."/>
            <person name="Lage O.M."/>
            <person name="Pohl T."/>
            <person name="Merkel B.J."/>
            <person name="Hornburger P."/>
            <person name="Mueller R.-W."/>
            <person name="Bruemmer F."/>
            <person name="Labrenz M."/>
            <person name="Spormann A.M."/>
            <person name="Op den Camp H."/>
            <person name="Overmann J."/>
            <person name="Amann R."/>
            <person name="Jetten M.S.M."/>
            <person name="Mascher T."/>
            <person name="Medema M.H."/>
            <person name="Devos D.P."/>
            <person name="Kaster A.-K."/>
            <person name="Ovreas L."/>
            <person name="Rohde M."/>
            <person name="Galperin M.Y."/>
            <person name="Jogler C."/>
        </authorList>
    </citation>
    <scope>NUCLEOTIDE SEQUENCE [LARGE SCALE GENOMIC DNA]</scope>
    <source>
        <strain evidence="4 5">K23_9</strain>
    </source>
</reference>
<feature type="transmembrane region" description="Helical" evidence="3">
    <location>
        <begin position="28"/>
        <end position="48"/>
    </location>
</feature>
<keyword evidence="3" id="KW-1133">Transmembrane helix</keyword>
<dbReference type="PRINTS" id="PR00950">
    <property type="entry name" value="TYPE3IMSPROT"/>
</dbReference>
<keyword evidence="3" id="KW-0812">Transmembrane</keyword>
<dbReference type="Gene3D" id="3.40.1690.10">
    <property type="entry name" value="secretion proteins EscU"/>
    <property type="match status" value="1"/>
</dbReference>
<keyword evidence="5" id="KW-1185">Reference proteome</keyword>
<dbReference type="GO" id="GO:0005886">
    <property type="term" value="C:plasma membrane"/>
    <property type="evidence" value="ECO:0007669"/>
    <property type="project" value="TreeGrafter"/>
</dbReference>
<dbReference type="SUPFAM" id="SSF160544">
    <property type="entry name" value="EscU C-terminal domain-like"/>
    <property type="match status" value="1"/>
</dbReference>
<keyword evidence="4" id="KW-0969">Cilium</keyword>
<keyword evidence="4" id="KW-0966">Cell projection</keyword>
<dbReference type="RefSeq" id="WP_145419015.1">
    <property type="nucleotide sequence ID" value="NZ_CP036526.1"/>
</dbReference>
<evidence type="ECO:0000256" key="1">
    <source>
        <dbReference type="ARBA" id="ARBA00010690"/>
    </source>
</evidence>
<evidence type="ECO:0000256" key="2">
    <source>
        <dbReference type="SAM" id="MobiDB-lite"/>
    </source>
</evidence>
<dbReference type="Pfam" id="PF01312">
    <property type="entry name" value="Bac_export_2"/>
    <property type="match status" value="1"/>
</dbReference>
<accession>A0A517NVM6</accession>
<dbReference type="Gene3D" id="6.10.250.2080">
    <property type="match status" value="1"/>
</dbReference>
<dbReference type="InterPro" id="IPR029025">
    <property type="entry name" value="T3SS_substrate_exporter_C"/>
</dbReference>
<feature type="transmembrane region" description="Helical" evidence="3">
    <location>
        <begin position="144"/>
        <end position="164"/>
    </location>
</feature>
<dbReference type="PANTHER" id="PTHR30531:SF12">
    <property type="entry name" value="FLAGELLAR BIOSYNTHETIC PROTEIN FLHB"/>
    <property type="match status" value="1"/>
</dbReference>
<feature type="region of interest" description="Disordered" evidence="2">
    <location>
        <begin position="1"/>
        <end position="22"/>
    </location>
</feature>
<dbReference type="EMBL" id="CP036526">
    <property type="protein sequence ID" value="QDT11177.1"/>
    <property type="molecule type" value="Genomic_DNA"/>
</dbReference>
<evidence type="ECO:0000256" key="3">
    <source>
        <dbReference type="SAM" id="Phobius"/>
    </source>
</evidence>
<evidence type="ECO:0000313" key="5">
    <source>
        <dbReference type="Proteomes" id="UP000319817"/>
    </source>
</evidence>
<dbReference type="OrthoDB" id="9807950at2"/>
<dbReference type="GO" id="GO:0009306">
    <property type="term" value="P:protein secretion"/>
    <property type="evidence" value="ECO:0007669"/>
    <property type="project" value="InterPro"/>
</dbReference>
<protein>
    <submittedName>
        <fullName evidence="4">Flagellar biosynthetic protein FlhB</fullName>
    </submittedName>
</protein>
<proteinExistence type="inferred from homology"/>
<comment type="similarity">
    <text evidence="1">Belongs to the type III secretion exporter family.</text>
</comment>
<sequence>MAGDQDRDQRTEDATPQRIAKAREDGQVGFSADFMSGIVIATGVLMFWTMGGTFFQAICDAITNRMTDFEAMLVDPRMMIPAFMGDAGAIGIACGAVLLPIGMVAGVSGLMQTSFNLSMKPMELKLDKMSVKSGFGRIFSTKSLVKGAQSIAKASIIIYIVYFIANSKSDEIGLAGFGSFRDLMFLMCEILMYASAAIAAMMLVLGIIDLGYQKYKHLQDLQMSMQDIKDEHKESDGDPMIKARIRRLQMEMGRKRMLDDVPQASVVITNPTHFAVAVHYDRDTMQAPVVLAKGADHLARKIIAIAKENGVEVIERKPVARFLYANVDIGGAIPAELYAAVAEILNFVNRLRAGI</sequence>
<feature type="transmembrane region" description="Helical" evidence="3">
    <location>
        <begin position="184"/>
        <end position="208"/>
    </location>
</feature>
<dbReference type="Proteomes" id="UP000319817">
    <property type="component" value="Chromosome"/>
</dbReference>
<dbReference type="InterPro" id="IPR006135">
    <property type="entry name" value="T3SS_substrate_exporter"/>
</dbReference>
<dbReference type="AlphaFoldDB" id="A0A517NVM6"/>
<evidence type="ECO:0000313" key="4">
    <source>
        <dbReference type="EMBL" id="QDT11177.1"/>
    </source>
</evidence>
<name>A0A517NVM6_9BACT</name>
<organism evidence="4 5">
    <name type="scientific">Stieleria marina</name>
    <dbReference type="NCBI Taxonomy" id="1930275"/>
    <lineage>
        <taxon>Bacteria</taxon>
        <taxon>Pseudomonadati</taxon>
        <taxon>Planctomycetota</taxon>
        <taxon>Planctomycetia</taxon>
        <taxon>Pirellulales</taxon>
        <taxon>Pirellulaceae</taxon>
        <taxon>Stieleria</taxon>
    </lineage>
</organism>
<keyword evidence="3" id="KW-0472">Membrane</keyword>
<gene>
    <name evidence="4" type="primary">flhB_2</name>
    <name evidence="4" type="ORF">K239x_31710</name>
</gene>
<keyword evidence="4" id="KW-0282">Flagellum</keyword>
<dbReference type="PANTHER" id="PTHR30531">
    <property type="entry name" value="FLAGELLAR BIOSYNTHETIC PROTEIN FLHB"/>
    <property type="match status" value="1"/>
</dbReference>